<dbReference type="HOGENOM" id="CLU_167272_0_0_1"/>
<sequence>LSEREWKLLKQLRDVLKVLKDGTLYFSRETPNLAMVIPAMDYIDETFTNGMLNKKKLDPAIRAAIGLAKKTLNRYYTLTDSSELYRISMILHPRHKLEYFKKAGWSEEWISTARNLVSDAYNRSYAD</sequence>
<evidence type="ECO:0008006" key="3">
    <source>
        <dbReference type="Google" id="ProtNLM"/>
    </source>
</evidence>
<name>A0A0C2S2P8_AMAMK</name>
<accession>A0A0C2S2P8</accession>
<dbReference type="Proteomes" id="UP000054549">
    <property type="component" value="Unassembled WGS sequence"/>
</dbReference>
<organism evidence="1 2">
    <name type="scientific">Amanita muscaria (strain Koide BX008)</name>
    <dbReference type="NCBI Taxonomy" id="946122"/>
    <lineage>
        <taxon>Eukaryota</taxon>
        <taxon>Fungi</taxon>
        <taxon>Dikarya</taxon>
        <taxon>Basidiomycota</taxon>
        <taxon>Agaricomycotina</taxon>
        <taxon>Agaricomycetes</taxon>
        <taxon>Agaricomycetidae</taxon>
        <taxon>Agaricales</taxon>
        <taxon>Pluteineae</taxon>
        <taxon>Amanitaceae</taxon>
        <taxon>Amanita</taxon>
    </lineage>
</organism>
<dbReference type="InParanoid" id="A0A0C2S2P8"/>
<dbReference type="EMBL" id="KN818391">
    <property type="protein sequence ID" value="KIL56935.1"/>
    <property type="molecule type" value="Genomic_DNA"/>
</dbReference>
<protein>
    <recommendedName>
        <fullName evidence="3">hAT-like transposase RNase-H fold domain-containing protein</fullName>
    </recommendedName>
</protein>
<dbReference type="SUPFAM" id="SSF53098">
    <property type="entry name" value="Ribonuclease H-like"/>
    <property type="match status" value="1"/>
</dbReference>
<gene>
    <name evidence="1" type="ORF">M378DRAFT_46478</name>
</gene>
<dbReference type="InterPro" id="IPR012337">
    <property type="entry name" value="RNaseH-like_sf"/>
</dbReference>
<dbReference type="AlphaFoldDB" id="A0A0C2S2P8"/>
<keyword evidence="2" id="KW-1185">Reference proteome</keyword>
<feature type="non-terminal residue" evidence="1">
    <location>
        <position position="127"/>
    </location>
</feature>
<reference evidence="1 2" key="1">
    <citation type="submission" date="2014-04" db="EMBL/GenBank/DDBJ databases">
        <title>Evolutionary Origins and Diversification of the Mycorrhizal Mutualists.</title>
        <authorList>
            <consortium name="DOE Joint Genome Institute"/>
            <consortium name="Mycorrhizal Genomics Consortium"/>
            <person name="Kohler A."/>
            <person name="Kuo A."/>
            <person name="Nagy L.G."/>
            <person name="Floudas D."/>
            <person name="Copeland A."/>
            <person name="Barry K.W."/>
            <person name="Cichocki N."/>
            <person name="Veneault-Fourrey C."/>
            <person name="LaButti K."/>
            <person name="Lindquist E.A."/>
            <person name="Lipzen A."/>
            <person name="Lundell T."/>
            <person name="Morin E."/>
            <person name="Murat C."/>
            <person name="Riley R."/>
            <person name="Ohm R."/>
            <person name="Sun H."/>
            <person name="Tunlid A."/>
            <person name="Henrissat B."/>
            <person name="Grigoriev I.V."/>
            <person name="Hibbett D.S."/>
            <person name="Martin F."/>
        </authorList>
    </citation>
    <scope>NUCLEOTIDE SEQUENCE [LARGE SCALE GENOMIC DNA]</scope>
    <source>
        <strain evidence="1 2">Koide BX008</strain>
    </source>
</reference>
<feature type="non-terminal residue" evidence="1">
    <location>
        <position position="1"/>
    </location>
</feature>
<evidence type="ECO:0000313" key="2">
    <source>
        <dbReference type="Proteomes" id="UP000054549"/>
    </source>
</evidence>
<evidence type="ECO:0000313" key="1">
    <source>
        <dbReference type="EMBL" id="KIL56935.1"/>
    </source>
</evidence>
<dbReference type="OrthoDB" id="3359487at2759"/>
<proteinExistence type="predicted"/>